<keyword evidence="1" id="KW-0560">Oxidoreductase</keyword>
<gene>
    <name evidence="4" type="ORF">NIIDMKKI_51660</name>
</gene>
<name>A0A7G1IGK4_MYCKA</name>
<dbReference type="Proteomes" id="UP000516380">
    <property type="component" value="Chromosome"/>
</dbReference>
<reference evidence="4 5" key="1">
    <citation type="submission" date="2020-07" db="EMBL/GenBank/DDBJ databases">
        <title>Mycobacterium kansasii (former subtype) with zoonotic potential isolated from diseased indoor pet cat, Japan.</title>
        <authorList>
            <person name="Fukano H."/>
            <person name="Terazono T."/>
            <person name="Hoshino Y."/>
        </authorList>
    </citation>
    <scope>NUCLEOTIDE SEQUENCE [LARGE SCALE GENOMIC DNA]</scope>
    <source>
        <strain evidence="4 5">Kuro-I</strain>
    </source>
</reference>
<evidence type="ECO:0000313" key="4">
    <source>
        <dbReference type="EMBL" id="BCI89960.1"/>
    </source>
</evidence>
<feature type="region of interest" description="Disordered" evidence="2">
    <location>
        <begin position="588"/>
        <end position="627"/>
    </location>
</feature>
<evidence type="ECO:0000256" key="1">
    <source>
        <dbReference type="ARBA" id="ARBA00023002"/>
    </source>
</evidence>
<dbReference type="SUPFAM" id="SSF51679">
    <property type="entry name" value="Bacterial luciferase-like"/>
    <property type="match status" value="1"/>
</dbReference>
<sequence>MNSSAISVGLQIGTQPPLSSARALLLAARAARLESVMLIDHFQSAVPRAIWNKDLSWLAAQDQSPHEFFDYQVLLGYLASRAGRLRLGVGVTEAIRRHPVLIAQAMLTLSHLTRRAPILGIGAGERMNIDPYGLDFSEPVTRLEEALQVIRLCLSTRGPITFSGKHFQLDRATMDLDAPRGRVPQIWVGGHGPRMLRLTGRYGDGWYPVTVVSPQEYAAKLAVVQAAAAEAGRDAGSITPALHRFAVIGATEREARAMLDTKAIRLLGLVAPAEVWRQAGAVHPLGAHFDAFVNFVPDRHNRRAIEAAIAAVPDAVMTEGPLLWGSPRQVAAKLRAFGDAGMRHVVLAPVSGLVSQRAARYGLWATLRIARLLNGRRGRPEPPGDQLSTGKQPRAAWLVLASTAAWSAQHGGHDSGEIAQAGHLRGPEFRAGPPQHHRHMRIAQWCRHHRGVHVTPGPGHPVGAAVERRGAFDRQPGAESARVSGAPGLPASRCKAPSELCNTVHQLTRSTLGASLTSTCSLDELSRAAATWSRSSSSRCASSNPVWGRRLSTRTPFNDSAAVISRSGIAPGGISTTRSSIAYPALRSTTSSDRMSAPTDPSATASDPRLPGRSSSSMRNRYDGTANTVTQGCIRGISARAERLR</sequence>
<dbReference type="InterPro" id="IPR050564">
    <property type="entry name" value="F420-G6PD/mer"/>
</dbReference>
<organism evidence="4 5">
    <name type="scientific">Mycobacterium kansasii</name>
    <dbReference type="NCBI Taxonomy" id="1768"/>
    <lineage>
        <taxon>Bacteria</taxon>
        <taxon>Bacillati</taxon>
        <taxon>Actinomycetota</taxon>
        <taxon>Actinomycetes</taxon>
        <taxon>Mycobacteriales</taxon>
        <taxon>Mycobacteriaceae</taxon>
        <taxon>Mycobacterium</taxon>
    </lineage>
</organism>
<dbReference type="Gene3D" id="3.20.20.30">
    <property type="entry name" value="Luciferase-like domain"/>
    <property type="match status" value="1"/>
</dbReference>
<feature type="compositionally biased region" description="Polar residues" evidence="2">
    <location>
        <begin position="613"/>
        <end position="627"/>
    </location>
</feature>
<proteinExistence type="predicted"/>
<evidence type="ECO:0000313" key="5">
    <source>
        <dbReference type="Proteomes" id="UP000516380"/>
    </source>
</evidence>
<dbReference type="Pfam" id="PF00296">
    <property type="entry name" value="Bac_luciferase"/>
    <property type="match status" value="1"/>
</dbReference>
<keyword evidence="5" id="KW-1185">Reference proteome</keyword>
<dbReference type="EMBL" id="AP023343">
    <property type="protein sequence ID" value="BCI89960.1"/>
    <property type="molecule type" value="Genomic_DNA"/>
</dbReference>
<evidence type="ECO:0000256" key="2">
    <source>
        <dbReference type="SAM" id="MobiDB-lite"/>
    </source>
</evidence>
<accession>A0A7G1IGK4</accession>
<dbReference type="InterPro" id="IPR036661">
    <property type="entry name" value="Luciferase-like_sf"/>
</dbReference>
<feature type="compositionally biased region" description="Polar residues" evidence="2">
    <location>
        <begin position="588"/>
        <end position="605"/>
    </location>
</feature>
<protein>
    <recommendedName>
        <fullName evidence="3">Luciferase-like domain-containing protein</fullName>
    </recommendedName>
</protein>
<evidence type="ECO:0000259" key="3">
    <source>
        <dbReference type="Pfam" id="PF00296"/>
    </source>
</evidence>
<dbReference type="PANTHER" id="PTHR43244:SF1">
    <property type="entry name" value="5,10-METHYLENETETRAHYDROMETHANOPTERIN REDUCTASE"/>
    <property type="match status" value="1"/>
</dbReference>
<feature type="domain" description="Luciferase-like" evidence="3">
    <location>
        <begin position="17"/>
        <end position="344"/>
    </location>
</feature>
<dbReference type="AlphaFoldDB" id="A0A7G1IGK4"/>
<dbReference type="CDD" id="cd01097">
    <property type="entry name" value="Tetrahydromethanopterin_reductase"/>
    <property type="match status" value="1"/>
</dbReference>
<dbReference type="PANTHER" id="PTHR43244">
    <property type="match status" value="1"/>
</dbReference>
<dbReference type="InterPro" id="IPR011251">
    <property type="entry name" value="Luciferase-like_dom"/>
</dbReference>
<dbReference type="GO" id="GO:0016705">
    <property type="term" value="F:oxidoreductase activity, acting on paired donors, with incorporation or reduction of molecular oxygen"/>
    <property type="evidence" value="ECO:0007669"/>
    <property type="project" value="InterPro"/>
</dbReference>